<keyword evidence="1" id="KW-0472">Membrane</keyword>
<feature type="transmembrane region" description="Helical" evidence="1">
    <location>
        <begin position="297"/>
        <end position="318"/>
    </location>
</feature>
<feature type="transmembrane region" description="Helical" evidence="1">
    <location>
        <begin position="452"/>
        <end position="471"/>
    </location>
</feature>
<reference evidence="2 3" key="1">
    <citation type="submission" date="2023-11" db="EMBL/GenBank/DDBJ databases">
        <authorList>
            <person name="Xu M."/>
            <person name="Jiang T."/>
        </authorList>
    </citation>
    <scope>NUCLEOTIDE SEQUENCE [LARGE SCALE GENOMIC DNA]</scope>
    <source>
        <strain evidence="2 3">SD</strain>
    </source>
</reference>
<feature type="transmembrane region" description="Helical" evidence="1">
    <location>
        <begin position="19"/>
        <end position="35"/>
    </location>
</feature>
<comment type="caution">
    <text evidence="2">The sequence shown here is derived from an EMBL/GenBank/DDBJ whole genome shotgun (WGS) entry which is preliminary data.</text>
</comment>
<feature type="transmembrane region" description="Helical" evidence="1">
    <location>
        <begin position="397"/>
        <end position="418"/>
    </location>
</feature>
<sequence>MASPAVLTSPALLTGRDRLIKAVAILLTGGMWGAVIAGDPLFLRLLTAATITFALWACITWRRSVGIFASLGVLIVLALLRRILIPYAGWQSFDPLVLVGPAVVFLLVAQLFVLERRRLGGDRLSNLVLLLLAIELVQSANPRGGGIFAGLGGLLFVGVPLLWFFVGREAMTRDLIRRLTAMFVLAGTGVALYGLAQTQIGFLSWDSQWIDVAGYSSIRVGDSIRAFGTFSSNAEYALFIGSAAAMCVALTVEGRTWAIACLPVLLVALFFSSIRSATITALLACVLILALVPRRPALAVALVLVGIVVAFGAVRVVSSGLQTSSNDLVSRQVGGLSDPLNPENSTLLLHVDLVIEGMKLGFRDPIGLGTGSTNQAGSKLSGGKGKGLPTEIDISNAFVGLGLLGGLTYLALVISIFTTTIRQHFAGRPDMLPVVAVLVVGLGQWLTGGHYALSPITWLLIGFVAAGSGPLRRYPT</sequence>
<dbReference type="EMBL" id="JAXAVX010000015">
    <property type="protein sequence ID" value="MDX8153483.1"/>
    <property type="molecule type" value="Genomic_DNA"/>
</dbReference>
<evidence type="ECO:0000313" key="2">
    <source>
        <dbReference type="EMBL" id="MDX8153483.1"/>
    </source>
</evidence>
<gene>
    <name evidence="2" type="ORF">SK069_17930</name>
</gene>
<feature type="transmembrane region" description="Helical" evidence="1">
    <location>
        <begin position="257"/>
        <end position="290"/>
    </location>
</feature>
<feature type="transmembrane region" description="Helical" evidence="1">
    <location>
        <begin position="126"/>
        <end position="141"/>
    </location>
</feature>
<feature type="transmembrane region" description="Helical" evidence="1">
    <location>
        <begin position="96"/>
        <end position="114"/>
    </location>
</feature>
<keyword evidence="3" id="KW-1185">Reference proteome</keyword>
<feature type="transmembrane region" description="Helical" evidence="1">
    <location>
        <begin position="147"/>
        <end position="167"/>
    </location>
</feature>
<keyword evidence="1" id="KW-1133">Transmembrane helix</keyword>
<protein>
    <recommendedName>
        <fullName evidence="4">O-antigen ligase family protein</fullName>
    </recommendedName>
</protein>
<evidence type="ECO:0000313" key="3">
    <source>
        <dbReference type="Proteomes" id="UP001277761"/>
    </source>
</evidence>
<evidence type="ECO:0008006" key="4">
    <source>
        <dbReference type="Google" id="ProtNLM"/>
    </source>
</evidence>
<evidence type="ECO:0000256" key="1">
    <source>
        <dbReference type="SAM" id="Phobius"/>
    </source>
</evidence>
<feature type="transmembrane region" description="Helical" evidence="1">
    <location>
        <begin position="66"/>
        <end position="84"/>
    </location>
</feature>
<dbReference type="Proteomes" id="UP001277761">
    <property type="component" value="Unassembled WGS sequence"/>
</dbReference>
<feature type="transmembrane region" description="Helical" evidence="1">
    <location>
        <begin position="179"/>
        <end position="196"/>
    </location>
</feature>
<name>A0ABU4VRF2_9ACTN</name>
<organism evidence="2 3">
    <name type="scientific">Patulibacter brassicae</name>
    <dbReference type="NCBI Taxonomy" id="1705717"/>
    <lineage>
        <taxon>Bacteria</taxon>
        <taxon>Bacillati</taxon>
        <taxon>Actinomycetota</taxon>
        <taxon>Thermoleophilia</taxon>
        <taxon>Solirubrobacterales</taxon>
        <taxon>Patulibacteraceae</taxon>
        <taxon>Patulibacter</taxon>
    </lineage>
</organism>
<dbReference type="RefSeq" id="WP_319955633.1">
    <property type="nucleotide sequence ID" value="NZ_JAXAVX010000015.1"/>
</dbReference>
<feature type="transmembrane region" description="Helical" evidence="1">
    <location>
        <begin position="41"/>
        <end position="59"/>
    </location>
</feature>
<keyword evidence="1" id="KW-0812">Transmembrane</keyword>
<proteinExistence type="predicted"/>
<accession>A0ABU4VRF2</accession>